<feature type="domain" description="TF-B3" evidence="6">
    <location>
        <begin position="4"/>
        <end position="106"/>
    </location>
</feature>
<dbReference type="GO" id="GO:0003677">
    <property type="term" value="F:DNA binding"/>
    <property type="evidence" value="ECO:0007669"/>
    <property type="project" value="UniProtKB-KW"/>
</dbReference>
<accession>A0A6J5YAZ1</accession>
<comment type="subcellular location">
    <subcellularLocation>
        <location evidence="1">Nucleus</location>
    </subcellularLocation>
</comment>
<evidence type="ECO:0000256" key="1">
    <source>
        <dbReference type="ARBA" id="ARBA00004123"/>
    </source>
</evidence>
<dbReference type="Pfam" id="PF02362">
    <property type="entry name" value="B3"/>
    <property type="match status" value="1"/>
</dbReference>
<evidence type="ECO:0000259" key="6">
    <source>
        <dbReference type="SMART" id="SM01019"/>
    </source>
</evidence>
<dbReference type="EMBL" id="CAEKDK010000008">
    <property type="protein sequence ID" value="CAB4290413.1"/>
    <property type="molecule type" value="Genomic_DNA"/>
</dbReference>
<dbReference type="EMBL" id="CAEKKB010000008">
    <property type="protein sequence ID" value="CAB4320728.1"/>
    <property type="molecule type" value="Genomic_DNA"/>
</dbReference>
<dbReference type="InterPro" id="IPR015300">
    <property type="entry name" value="DNA-bd_pseudobarrel_sf"/>
</dbReference>
<gene>
    <name evidence="7" type="ORF">CURHAP_LOCUS50403</name>
    <name evidence="8" type="ORF">ORAREDHAP_LOCUS49684</name>
</gene>
<keyword evidence="10" id="KW-1185">Reference proteome</keyword>
<organism evidence="8 10">
    <name type="scientific">Prunus armeniaca</name>
    <name type="common">Apricot</name>
    <name type="synonym">Armeniaca vulgaris</name>
    <dbReference type="NCBI Taxonomy" id="36596"/>
    <lineage>
        <taxon>Eukaryota</taxon>
        <taxon>Viridiplantae</taxon>
        <taxon>Streptophyta</taxon>
        <taxon>Embryophyta</taxon>
        <taxon>Tracheophyta</taxon>
        <taxon>Spermatophyta</taxon>
        <taxon>Magnoliopsida</taxon>
        <taxon>eudicotyledons</taxon>
        <taxon>Gunneridae</taxon>
        <taxon>Pentapetalae</taxon>
        <taxon>rosids</taxon>
        <taxon>fabids</taxon>
        <taxon>Rosales</taxon>
        <taxon>Rosaceae</taxon>
        <taxon>Amygdaloideae</taxon>
        <taxon>Amygdaleae</taxon>
        <taxon>Prunus</taxon>
    </lineage>
</organism>
<dbReference type="InterPro" id="IPR003340">
    <property type="entry name" value="B3_DNA-bd"/>
</dbReference>
<evidence type="ECO:0000313" key="8">
    <source>
        <dbReference type="EMBL" id="CAB4320728.1"/>
    </source>
</evidence>
<dbReference type="OrthoDB" id="945566at2759"/>
<dbReference type="SUPFAM" id="SSF101936">
    <property type="entry name" value="DNA-binding pseudobarrel domain"/>
    <property type="match status" value="1"/>
</dbReference>
<dbReference type="SMART" id="SM01019">
    <property type="entry name" value="B3"/>
    <property type="match status" value="1"/>
</dbReference>
<evidence type="ECO:0000256" key="3">
    <source>
        <dbReference type="ARBA" id="ARBA00023125"/>
    </source>
</evidence>
<dbReference type="Proteomes" id="UP000507222">
    <property type="component" value="Unassembled WGS sequence"/>
</dbReference>
<proteinExistence type="predicted"/>
<reference evidence="10" key="1">
    <citation type="journal article" date="2020" name="Genome Biol.">
        <title>Gamete binning: chromosome-level and haplotype-resolved genome assembly enabled by high-throughput single-cell sequencing of gamete genomes.</title>
        <authorList>
            <person name="Campoy J.A."/>
            <person name="Sun H."/>
            <person name="Goel M."/>
            <person name="Jiao W.-B."/>
            <person name="Folz-Donahue K."/>
            <person name="Wang N."/>
            <person name="Rubio M."/>
            <person name="Liu C."/>
            <person name="Kukat C."/>
            <person name="Ruiz D."/>
            <person name="Huettel B."/>
            <person name="Schneeberger K."/>
        </authorList>
    </citation>
    <scope>NUCLEOTIDE SEQUENCE [LARGE SCALE GENOMIC DNA]</scope>
    <source>
        <strain evidence="10">cv. Rojo Pasion</strain>
    </source>
</reference>
<keyword evidence="5" id="KW-0539">Nucleus</keyword>
<evidence type="ECO:0000256" key="5">
    <source>
        <dbReference type="ARBA" id="ARBA00023242"/>
    </source>
</evidence>
<evidence type="ECO:0000313" key="9">
    <source>
        <dbReference type="Proteomes" id="UP000507222"/>
    </source>
</evidence>
<keyword evidence="4" id="KW-0804">Transcription</keyword>
<keyword evidence="3" id="KW-0238">DNA-binding</keyword>
<dbReference type="Gene3D" id="2.40.330.10">
    <property type="entry name" value="DNA-binding pseudobarrel domain"/>
    <property type="match status" value="1"/>
</dbReference>
<dbReference type="CDD" id="cd10017">
    <property type="entry name" value="B3_DNA"/>
    <property type="match status" value="1"/>
</dbReference>
<keyword evidence="2" id="KW-0805">Transcription regulation</keyword>
<evidence type="ECO:0000313" key="10">
    <source>
        <dbReference type="Proteomes" id="UP000507245"/>
    </source>
</evidence>
<evidence type="ECO:0000256" key="4">
    <source>
        <dbReference type="ARBA" id="ARBA00023163"/>
    </source>
</evidence>
<evidence type="ECO:0000313" key="7">
    <source>
        <dbReference type="EMBL" id="CAB4290413.1"/>
    </source>
</evidence>
<dbReference type="AlphaFoldDB" id="A0A6J5YAZ1"/>
<sequence>MNRFEKELTPSDVNQRLAVTKGMLEFLPQIDPEHDVPIRVLDETGKVYVFYLSGRQGRNKKPVFQAKQWRVFVKERGIAAGDVMYFWQEDNAFYQTQYKIALLKPLFP</sequence>
<dbReference type="Proteomes" id="UP000507245">
    <property type="component" value="Unassembled WGS sequence"/>
</dbReference>
<dbReference type="GO" id="GO:0005634">
    <property type="term" value="C:nucleus"/>
    <property type="evidence" value="ECO:0007669"/>
    <property type="project" value="UniProtKB-SubCell"/>
</dbReference>
<name>A0A6J5YAZ1_PRUAR</name>
<protein>
    <recommendedName>
        <fullName evidence="6">TF-B3 domain-containing protein</fullName>
    </recommendedName>
</protein>
<reference evidence="8 9" key="2">
    <citation type="submission" date="2020-05" db="EMBL/GenBank/DDBJ databases">
        <authorList>
            <person name="Campoy J."/>
            <person name="Schneeberger K."/>
            <person name="Spophaly S."/>
        </authorList>
    </citation>
    <scope>NUCLEOTIDE SEQUENCE [LARGE SCALE GENOMIC DNA]</scope>
    <source>
        <strain evidence="8">PruArmRojPasFocal</strain>
    </source>
</reference>
<evidence type="ECO:0000256" key="2">
    <source>
        <dbReference type="ARBA" id="ARBA00023015"/>
    </source>
</evidence>